<dbReference type="CDD" id="cd00019">
    <property type="entry name" value="AP2Ec"/>
    <property type="match status" value="1"/>
</dbReference>
<dbReference type="Gene3D" id="3.20.20.150">
    <property type="entry name" value="Divalent-metal-dependent TIM barrel enzymes"/>
    <property type="match status" value="1"/>
</dbReference>
<keyword evidence="10 13" id="KW-0408">Iron</keyword>
<feature type="region of interest" description="Disordered" evidence="14">
    <location>
        <begin position="666"/>
        <end position="720"/>
    </location>
</feature>
<feature type="compositionally biased region" description="Basic and acidic residues" evidence="14">
    <location>
        <begin position="1451"/>
        <end position="1487"/>
    </location>
</feature>
<dbReference type="PANTHER" id="PTHR47582">
    <property type="entry name" value="P450, PUTATIVE (EUROFUNG)-RELATED"/>
    <property type="match status" value="1"/>
</dbReference>
<evidence type="ECO:0000256" key="9">
    <source>
        <dbReference type="ARBA" id="ARBA00022833"/>
    </source>
</evidence>
<dbReference type="InterPro" id="IPR001719">
    <property type="entry name" value="AP_endonuc_2"/>
</dbReference>
<dbReference type="CDD" id="cd11040">
    <property type="entry name" value="CYP7_CYP8-like"/>
    <property type="match status" value="1"/>
</dbReference>
<feature type="transmembrane region" description="Helical" evidence="15">
    <location>
        <begin position="6"/>
        <end position="24"/>
    </location>
</feature>
<evidence type="ECO:0000256" key="4">
    <source>
        <dbReference type="ARBA" id="ARBA00010617"/>
    </source>
</evidence>
<evidence type="ECO:0000256" key="10">
    <source>
        <dbReference type="ARBA" id="ARBA00023004"/>
    </source>
</evidence>
<dbReference type="NCBIfam" id="TIGR00587">
    <property type="entry name" value="nfo"/>
    <property type="match status" value="1"/>
</dbReference>
<evidence type="ECO:0000313" key="19">
    <source>
        <dbReference type="Proteomes" id="UP000297229"/>
    </source>
</evidence>
<evidence type="ECO:0000313" key="18">
    <source>
        <dbReference type="EMBL" id="TGO74102.1"/>
    </source>
</evidence>
<evidence type="ECO:0000259" key="16">
    <source>
        <dbReference type="Pfam" id="PF01261"/>
    </source>
</evidence>
<keyword evidence="7" id="KW-0227">DNA damage</keyword>
<keyword evidence="11" id="KW-0843">Virulence</keyword>
<feature type="region of interest" description="Disordered" evidence="14">
    <location>
        <begin position="929"/>
        <end position="1087"/>
    </location>
</feature>
<dbReference type="InterPro" id="IPR002403">
    <property type="entry name" value="Cyt_P450_E_grp-IV"/>
</dbReference>
<evidence type="ECO:0000256" key="11">
    <source>
        <dbReference type="ARBA" id="ARBA00023026"/>
    </source>
</evidence>
<dbReference type="InterPro" id="IPR018246">
    <property type="entry name" value="AP_endonuc_F2_Zn_BS"/>
</dbReference>
<dbReference type="SMART" id="SM00518">
    <property type="entry name" value="AP2Ec"/>
    <property type="match status" value="1"/>
</dbReference>
<dbReference type="GO" id="GO:0003677">
    <property type="term" value="F:DNA binding"/>
    <property type="evidence" value="ECO:0007669"/>
    <property type="project" value="InterPro"/>
</dbReference>
<keyword evidence="13" id="KW-0349">Heme</keyword>
<evidence type="ECO:0000256" key="15">
    <source>
        <dbReference type="SAM" id="Phobius"/>
    </source>
</evidence>
<keyword evidence="15" id="KW-1133">Transmembrane helix</keyword>
<feature type="region of interest" description="Disordered" evidence="14">
    <location>
        <begin position="736"/>
        <end position="761"/>
    </location>
</feature>
<dbReference type="GO" id="GO:0020037">
    <property type="term" value="F:heme binding"/>
    <property type="evidence" value="ECO:0007669"/>
    <property type="project" value="InterPro"/>
</dbReference>
<organism evidence="18 19">
    <name type="scientific">Botrytis elliptica</name>
    <dbReference type="NCBI Taxonomy" id="278938"/>
    <lineage>
        <taxon>Eukaryota</taxon>
        <taxon>Fungi</taxon>
        <taxon>Dikarya</taxon>
        <taxon>Ascomycota</taxon>
        <taxon>Pezizomycotina</taxon>
        <taxon>Leotiomycetes</taxon>
        <taxon>Helotiales</taxon>
        <taxon>Sclerotiniaceae</taxon>
        <taxon>Botrytis</taxon>
    </lineage>
</organism>
<proteinExistence type="inferred from homology"/>
<dbReference type="PRINTS" id="PR00465">
    <property type="entry name" value="EP450IV"/>
</dbReference>
<feature type="compositionally biased region" description="Basic and acidic residues" evidence="14">
    <location>
        <begin position="689"/>
        <end position="707"/>
    </location>
</feature>
<keyword evidence="6 13" id="KW-0479">Metal-binding</keyword>
<dbReference type="InterPro" id="IPR013022">
    <property type="entry name" value="Xyl_isomerase-like_TIM-brl"/>
</dbReference>
<keyword evidence="9" id="KW-0862">Zinc</keyword>
<dbReference type="Gene3D" id="1.10.630.10">
    <property type="entry name" value="Cytochrome P450"/>
    <property type="match status" value="1"/>
</dbReference>
<dbReference type="HAMAP" id="MF_00152">
    <property type="entry name" value="Nfo"/>
    <property type="match status" value="1"/>
</dbReference>
<dbReference type="PROSITE" id="PS00730">
    <property type="entry name" value="AP_NUCLEASE_F2_2"/>
    <property type="match status" value="1"/>
</dbReference>
<accession>A0A4Z1JS78</accession>
<evidence type="ECO:0000256" key="12">
    <source>
        <dbReference type="ARBA" id="ARBA00023204"/>
    </source>
</evidence>
<comment type="similarity">
    <text evidence="3">Belongs to the AP endonuclease 2 family.</text>
</comment>
<dbReference type="Pfam" id="PF00067">
    <property type="entry name" value="p450"/>
    <property type="match status" value="1"/>
</dbReference>
<feature type="region of interest" description="Disordered" evidence="14">
    <location>
        <begin position="515"/>
        <end position="554"/>
    </location>
</feature>
<dbReference type="PANTHER" id="PTHR47582:SF1">
    <property type="entry name" value="P450, PUTATIVE (EUROFUNG)-RELATED"/>
    <property type="match status" value="1"/>
</dbReference>
<dbReference type="InterPro" id="IPR036237">
    <property type="entry name" value="Xyl_isomerase-like_sf"/>
</dbReference>
<keyword evidence="8" id="KW-0378">Hydrolase</keyword>
<protein>
    <recommendedName>
        <fullName evidence="5">Apurinic-apyrimidinic endonuclease 1</fullName>
    </recommendedName>
</protein>
<evidence type="ECO:0000256" key="1">
    <source>
        <dbReference type="ARBA" id="ARBA00001947"/>
    </source>
</evidence>
<comment type="cofactor">
    <cofactor evidence="2 13">
        <name>heme</name>
        <dbReference type="ChEBI" id="CHEBI:30413"/>
    </cofactor>
</comment>
<dbReference type="PROSITE" id="PS51432">
    <property type="entry name" value="AP_NUCLEASE_F2_4"/>
    <property type="match status" value="1"/>
</dbReference>
<keyword evidence="15" id="KW-0472">Membrane</keyword>
<dbReference type="GO" id="GO:0016787">
    <property type="term" value="F:hydrolase activity"/>
    <property type="evidence" value="ECO:0007669"/>
    <property type="project" value="UniProtKB-KW"/>
</dbReference>
<dbReference type="InterPro" id="IPR001128">
    <property type="entry name" value="Cyt_P450"/>
</dbReference>
<feature type="domain" description="RED-like N-terminal" evidence="17">
    <location>
        <begin position="586"/>
        <end position="707"/>
    </location>
</feature>
<feature type="compositionally biased region" description="Basic residues" evidence="14">
    <location>
        <begin position="1498"/>
        <end position="1507"/>
    </location>
</feature>
<dbReference type="FunFam" id="3.20.20.150:FF:000001">
    <property type="entry name" value="Probable endonuclease 4"/>
    <property type="match status" value="1"/>
</dbReference>
<dbReference type="Pfam" id="PF07808">
    <property type="entry name" value="RED_N"/>
    <property type="match status" value="1"/>
</dbReference>
<dbReference type="InterPro" id="IPR036396">
    <property type="entry name" value="Cyt_P450_sf"/>
</dbReference>
<feature type="compositionally biased region" description="Acidic residues" evidence="14">
    <location>
        <begin position="819"/>
        <end position="859"/>
    </location>
</feature>
<feature type="region of interest" description="Disordered" evidence="14">
    <location>
        <begin position="1451"/>
        <end position="1524"/>
    </location>
</feature>
<feature type="compositionally biased region" description="Acidic residues" evidence="14">
    <location>
        <begin position="1066"/>
        <end position="1075"/>
    </location>
</feature>
<dbReference type="GO" id="GO:0004497">
    <property type="term" value="F:monooxygenase activity"/>
    <property type="evidence" value="ECO:0007669"/>
    <property type="project" value="InterPro"/>
</dbReference>
<feature type="domain" description="Xylose isomerase-like TIM barrel" evidence="16">
    <location>
        <begin position="1178"/>
        <end position="1442"/>
    </location>
</feature>
<evidence type="ECO:0000256" key="5">
    <source>
        <dbReference type="ARBA" id="ARBA00021759"/>
    </source>
</evidence>
<evidence type="ECO:0000256" key="6">
    <source>
        <dbReference type="ARBA" id="ARBA00022723"/>
    </source>
</evidence>
<dbReference type="SUPFAM" id="SSF51658">
    <property type="entry name" value="Xylose isomerase-like"/>
    <property type="match status" value="1"/>
</dbReference>
<dbReference type="PROSITE" id="PS00731">
    <property type="entry name" value="AP_NUCLEASE_F2_3"/>
    <property type="match status" value="1"/>
</dbReference>
<evidence type="ECO:0000256" key="2">
    <source>
        <dbReference type="ARBA" id="ARBA00001971"/>
    </source>
</evidence>
<evidence type="ECO:0000256" key="7">
    <source>
        <dbReference type="ARBA" id="ARBA00022763"/>
    </source>
</evidence>
<feature type="region of interest" description="Disordered" evidence="14">
    <location>
        <begin position="1106"/>
        <end position="1138"/>
    </location>
</feature>
<feature type="compositionally biased region" description="Basic residues" evidence="14">
    <location>
        <begin position="997"/>
        <end position="1009"/>
    </location>
</feature>
<gene>
    <name evidence="18" type="ORF">BELL_0308g00090</name>
</gene>
<dbReference type="Pfam" id="PF01261">
    <property type="entry name" value="AP_endonuc_2"/>
    <property type="match status" value="1"/>
</dbReference>
<evidence type="ECO:0000256" key="3">
    <source>
        <dbReference type="ARBA" id="ARBA00005340"/>
    </source>
</evidence>
<feature type="compositionally biased region" description="Basic and acidic residues" evidence="14">
    <location>
        <begin position="1035"/>
        <end position="1048"/>
    </location>
</feature>
<dbReference type="Proteomes" id="UP000297229">
    <property type="component" value="Unassembled WGS sequence"/>
</dbReference>
<dbReference type="STRING" id="278938.A0A4Z1JS78"/>
<feature type="region of interest" description="Disordered" evidence="14">
    <location>
        <begin position="570"/>
        <end position="606"/>
    </location>
</feature>
<comment type="similarity">
    <text evidence="4">Belongs to the cytochrome P450 family.</text>
</comment>
<reference evidence="18 19" key="1">
    <citation type="submission" date="2017-12" db="EMBL/GenBank/DDBJ databases">
        <title>Comparative genomics of Botrytis spp.</title>
        <authorList>
            <person name="Valero-Jimenez C.A."/>
            <person name="Tapia P."/>
            <person name="Veloso J."/>
            <person name="Silva-Moreno E."/>
            <person name="Staats M."/>
            <person name="Valdes J.H."/>
            <person name="Van Kan J.A.L."/>
        </authorList>
    </citation>
    <scope>NUCLEOTIDE SEQUENCE [LARGE SCALE GENOMIC DNA]</scope>
    <source>
        <strain evidence="18 19">Be9601</strain>
    </source>
</reference>
<evidence type="ECO:0000256" key="8">
    <source>
        <dbReference type="ARBA" id="ARBA00022801"/>
    </source>
</evidence>
<feature type="region of interest" description="Disordered" evidence="14">
    <location>
        <begin position="777"/>
        <end position="911"/>
    </location>
</feature>
<dbReference type="InterPro" id="IPR012916">
    <property type="entry name" value="RED_N"/>
</dbReference>
<comment type="caution">
    <text evidence="18">The sequence shown here is derived from an EMBL/GenBank/DDBJ whole genome shotgun (WGS) entry which is preliminary data.</text>
</comment>
<dbReference type="EMBL" id="PQXM01000306">
    <property type="protein sequence ID" value="TGO74102.1"/>
    <property type="molecule type" value="Genomic_DNA"/>
</dbReference>
<keyword evidence="15" id="KW-0812">Transmembrane</keyword>
<dbReference type="GO" id="GO:0016705">
    <property type="term" value="F:oxidoreductase activity, acting on paired donors, with incorporation or reduction of molecular oxygen"/>
    <property type="evidence" value="ECO:0007669"/>
    <property type="project" value="InterPro"/>
</dbReference>
<dbReference type="InterPro" id="IPR053007">
    <property type="entry name" value="CYP450_monoxygenase_sec-met"/>
</dbReference>
<dbReference type="GO" id="GO:0005506">
    <property type="term" value="F:iron ion binding"/>
    <property type="evidence" value="ECO:0007669"/>
    <property type="project" value="InterPro"/>
</dbReference>
<feature type="compositionally biased region" description="Basic and acidic residues" evidence="14">
    <location>
        <begin position="785"/>
        <end position="804"/>
    </location>
</feature>
<dbReference type="GO" id="GO:0008270">
    <property type="term" value="F:zinc ion binding"/>
    <property type="evidence" value="ECO:0007669"/>
    <property type="project" value="InterPro"/>
</dbReference>
<comment type="cofactor">
    <cofactor evidence="1">
        <name>Zn(2+)</name>
        <dbReference type="ChEBI" id="CHEBI:29105"/>
    </cofactor>
</comment>
<feature type="compositionally biased region" description="Acidic residues" evidence="14">
    <location>
        <begin position="671"/>
        <end position="688"/>
    </location>
</feature>
<evidence type="ECO:0000256" key="14">
    <source>
        <dbReference type="SAM" id="MobiDB-lite"/>
    </source>
</evidence>
<evidence type="ECO:0000256" key="13">
    <source>
        <dbReference type="PIRSR" id="PIRSR602403-1"/>
    </source>
</evidence>
<feature type="compositionally biased region" description="Acidic residues" evidence="14">
    <location>
        <begin position="1513"/>
        <end position="1524"/>
    </location>
</feature>
<name>A0A4Z1JS78_9HELO</name>
<sequence length="1524" mass="169484">MIENFQIYCVLALGIVIFCVNALLPRKPEKNSMEPVRIPSTIPFIGHFIGLFLYRNEYYNTLSQKWDFPIFTIGMLHKDIHIVTSADFIPSLHRQYKAISLWELEAQFTVKLAGLTKAAADRMHTNMSSEENPSLMLQGIKVIQSTLASTESIKKMLRIGTQVTKDQLDNWANPAENNQNKKVNLLEWLQHELTLVITDSLYGDKNPFRDPEVEAGFWAFSDGSLKLLLPEFLTKFIATEAVHGRAAVVKGFQDYFSSDGQTGGSDLMKNRFELLVDHTDSRHSDLAKNENLINVASLSNTVPSAFWVIYHLFSDANLLEQVRTQVGELTTSEVSAEGKTIRTINLQKLIQLPILSSLILETLRFRSTGTGPRLVMEDTFVGKDQQYLLKKDSLVIIANNRLHFDKRAWGETADSFRFDRFYGKTPANAFRVFGGGANRCPGQGIVTNIIAAFAGMFAMRFDIIPDGNDWTDPGQDLENMSTQSGPPKKEFVVNIVPRESAKDVFRKLVLDTPARQAGTGDKSSSIGATPRRDGATPSALGSRMRSSIPMTPRSVSGVDFARQVAEQRALNNPSQPKKFRSVAAPKGSKLAAGYTDRTKQRIDEDEDDKASRVKALEEMMKLQQIDESTFLKLRDEILGGDVQSTHLVKGLDYKLLERVRRGEDVLSENKEDNDDAEEPDNLDDEFERLEEKDVVAVEKEKSKKKGEMAPPSLIPGKKRTRDQILAEMKAARQAAKEAAQPSLGARFKKVGAPKSTSRIEMDGKGREVLIIVDENGNEKRKVRKLQVESEAEKGHGLLMPDKDAIPLGMEVPEIPKEPEPEEEDIDIFDDAGDDYDPLAGLEDEDSESDAEAEDGEVTEDSQRKKPKTQDSPQEPAVSGSMAPPPRPNKPRNYFGESEPETTDNEIKPKAFSDPTILAALKKASTLNPISKVPETAEEAAKEARRKKMLQQDDRDMEDMDMGFGSSRFEDEADFDETKVKLSAWGQGDDDEDEKGVGKSKRKRGSKKRKGDANSAADVMKIVENVPGTESSSAATKKDGKDIKTENTEVPKLAANSIRSKAKEDSGSSEDADENEDEKKVNDLPKTAKTVNVKKEAVVVTKNKAPVKRKLKEEEDEDEENKEEKKVTKKRKTKEDKEAETMPLVERTLVSTLKKAVHIGAHVSGAGGKCVQNSVNNSSRIGGNAFALFLKSQRKWVNPPLASEARDQFKALCKEQKYDASKFVLPHCSYLVNLAQPDEEKAKQAYDCFLDDLKRCEELGIKLYNFHPGSTGGNPRPEAIGRIAAQLNKAHKSTKTVITLLENMAGAGNVIGSTWEDLRDIIALIDDKSRVGVCLDTCHTFAAGYDLRSPEAFKKTMDGFDKIVGLPYLKALHLNDSKSPLASNRDLHANIGTGFLGLRAFHNVVNFEAFQNMPMVLETPTEKKDAKGKTVEDPSTWAKEIKLLEGLLERDPESKEFKEEEQRLQDLGADERQKFQGQADKKKQEVLKKGQKTLDSMFKKKSAKQSKKGAKESDGEESEDGGCSH</sequence>
<keyword evidence="12" id="KW-0234">DNA repair</keyword>
<feature type="binding site" description="axial binding residue" evidence="13">
    <location>
        <position position="440"/>
    </location>
    <ligand>
        <name>heme</name>
        <dbReference type="ChEBI" id="CHEBI:30413"/>
    </ligand>
    <ligandPart>
        <name>Fe</name>
        <dbReference type="ChEBI" id="CHEBI:18248"/>
    </ligandPart>
</feature>
<dbReference type="SUPFAM" id="SSF48264">
    <property type="entry name" value="Cytochrome P450"/>
    <property type="match status" value="1"/>
</dbReference>
<evidence type="ECO:0000259" key="17">
    <source>
        <dbReference type="Pfam" id="PF07808"/>
    </source>
</evidence>
<keyword evidence="19" id="KW-1185">Reference proteome</keyword>
<dbReference type="GO" id="GO:0006281">
    <property type="term" value="P:DNA repair"/>
    <property type="evidence" value="ECO:0007669"/>
    <property type="project" value="UniProtKB-KW"/>
</dbReference>